<name>A0A2Z5GC63_9BACT</name>
<keyword evidence="2" id="KW-1185">Reference proteome</keyword>
<geneLocation type="plasmid" evidence="2">
    <name>pacpol4</name>
</geneLocation>
<organism evidence="1 2">
    <name type="scientific">Acidisarcina polymorpha</name>
    <dbReference type="NCBI Taxonomy" id="2211140"/>
    <lineage>
        <taxon>Bacteria</taxon>
        <taxon>Pseudomonadati</taxon>
        <taxon>Acidobacteriota</taxon>
        <taxon>Terriglobia</taxon>
        <taxon>Terriglobales</taxon>
        <taxon>Acidobacteriaceae</taxon>
        <taxon>Acidisarcina</taxon>
    </lineage>
</organism>
<evidence type="ECO:0000313" key="1">
    <source>
        <dbReference type="EMBL" id="AXC16314.1"/>
    </source>
</evidence>
<accession>A0A2Z5GC63</accession>
<protein>
    <submittedName>
        <fullName evidence="1">Uncharacterized protein</fullName>
    </submittedName>
</protein>
<gene>
    <name evidence="1" type="ORF">ACPOL_7122</name>
</gene>
<evidence type="ECO:0000313" key="2">
    <source>
        <dbReference type="Proteomes" id="UP000253606"/>
    </source>
</evidence>
<reference evidence="1" key="1">
    <citation type="journal article" date="2018" name="Front. Microbiol.">
        <title>Hydrolytic Capabilities as a Key to Environmental Success: Chitinolytic and Cellulolytic Acidobacteria From Acidic Sub-arctic Soils and Boreal Peatlands.</title>
        <authorList>
            <person name="Belova S.E."/>
            <person name="Ravin N.V."/>
            <person name="Pankratov T.A."/>
            <person name="Rakitin A.L."/>
            <person name="Ivanova A.A."/>
            <person name="Beletsky A.V."/>
            <person name="Mardanov A.V."/>
            <person name="Sinninghe Damste J.S."/>
            <person name="Dedysh S.N."/>
        </authorList>
    </citation>
    <scope>NUCLEOTIDE SEQUENCE [LARGE SCALE GENOMIC DNA]</scope>
    <source>
        <strain evidence="1">SBC82</strain>
        <plasmid evidence="1">pACPOL4</plasmid>
    </source>
</reference>
<dbReference type="Proteomes" id="UP000253606">
    <property type="component" value="Plasmid pACPOL4"/>
</dbReference>
<keyword evidence="1" id="KW-0614">Plasmid</keyword>
<dbReference type="KEGG" id="abas:ACPOL_7122"/>
<dbReference type="EMBL" id="CP030843">
    <property type="protein sequence ID" value="AXC16314.1"/>
    <property type="molecule type" value="Genomic_DNA"/>
</dbReference>
<dbReference type="AlphaFoldDB" id="A0A2Z5GC63"/>
<sequence length="44" mass="4754">MAFGSIPSAHLPVYTVRSRTLDKVAKIVTSTALASSDLYLSKKE</sequence>
<proteinExistence type="predicted"/>